<keyword evidence="6 7" id="KW-0472">Membrane</keyword>
<dbReference type="InterPro" id="IPR035906">
    <property type="entry name" value="MetI-like_sf"/>
</dbReference>
<evidence type="ECO:0000313" key="10">
    <source>
        <dbReference type="Proteomes" id="UP001201985"/>
    </source>
</evidence>
<keyword evidence="3" id="KW-1003">Cell membrane</keyword>
<name>A0ABS9W6A1_9PROT</name>
<evidence type="ECO:0000256" key="7">
    <source>
        <dbReference type="RuleBase" id="RU363032"/>
    </source>
</evidence>
<dbReference type="PANTHER" id="PTHR30193:SF42">
    <property type="entry name" value="ABC TRANSPORTER PERMEASE PROTEIN"/>
    <property type="match status" value="1"/>
</dbReference>
<comment type="similarity">
    <text evidence="7">Belongs to the binding-protein-dependent transport system permease family.</text>
</comment>
<sequence>MERWLPHLVLWPPLLISVLHVITFTTYTTWISFTPSTLIPEHDWIGLQNYWSVLNSRNWKIAYSNLVIYGACFVTLTTAMGLLLAILIDQRIRAENLFRAIFLYPMAVSFVVTGTVWAWLLNPGIGIQSLVRGMGFASFRFDWLVDQSMAIYTVVIAGAWQASGFAMALFLAGIRSVDADLYKAAQIDGAGAWRIYRRVVLPCIGPIFIAVLVILLQFTIKTFDLVRALTGGGPGIATQLPTLVVYDLMFQRGLLGRGAAAAVLLLLSLLLVLIPYFAYACWRKRREARHG</sequence>
<feature type="transmembrane region" description="Helical" evidence="7">
    <location>
        <begin position="100"/>
        <end position="120"/>
    </location>
</feature>
<feature type="domain" description="ABC transmembrane type-1" evidence="8">
    <location>
        <begin position="63"/>
        <end position="276"/>
    </location>
</feature>
<dbReference type="RefSeq" id="WP_241793026.1">
    <property type="nucleotide sequence ID" value="NZ_JALBUU010000004.1"/>
</dbReference>
<evidence type="ECO:0000259" key="8">
    <source>
        <dbReference type="PROSITE" id="PS50928"/>
    </source>
</evidence>
<protein>
    <submittedName>
        <fullName evidence="9">Sugar ABC transporter permease</fullName>
    </submittedName>
</protein>
<keyword evidence="5 7" id="KW-1133">Transmembrane helix</keyword>
<feature type="transmembrane region" description="Helical" evidence="7">
    <location>
        <begin position="195"/>
        <end position="220"/>
    </location>
</feature>
<evidence type="ECO:0000256" key="6">
    <source>
        <dbReference type="ARBA" id="ARBA00023136"/>
    </source>
</evidence>
<feature type="transmembrane region" description="Helical" evidence="7">
    <location>
        <begin position="149"/>
        <end position="174"/>
    </location>
</feature>
<reference evidence="9 10" key="1">
    <citation type="submission" date="2022-03" db="EMBL/GenBank/DDBJ databases">
        <title>Complete genome analysis of Roseomonas KG 17.1 : a prolific producer of plant growth promoters.</title>
        <authorList>
            <person name="Saadouli I."/>
            <person name="Najjari A."/>
            <person name="Mosbah A."/>
            <person name="Ouzari H.I."/>
        </authorList>
    </citation>
    <scope>NUCLEOTIDE SEQUENCE [LARGE SCALE GENOMIC DNA]</scope>
    <source>
        <strain evidence="9 10">KG17-1</strain>
    </source>
</reference>
<evidence type="ECO:0000256" key="2">
    <source>
        <dbReference type="ARBA" id="ARBA00022448"/>
    </source>
</evidence>
<dbReference type="EMBL" id="JALBUU010000004">
    <property type="protein sequence ID" value="MCI0754736.1"/>
    <property type="molecule type" value="Genomic_DNA"/>
</dbReference>
<accession>A0ABS9W6A1</accession>
<feature type="transmembrane region" description="Helical" evidence="7">
    <location>
        <begin position="259"/>
        <end position="282"/>
    </location>
</feature>
<feature type="transmembrane region" description="Helical" evidence="7">
    <location>
        <begin position="12"/>
        <end position="33"/>
    </location>
</feature>
<dbReference type="InterPro" id="IPR051393">
    <property type="entry name" value="ABC_transporter_permease"/>
</dbReference>
<dbReference type="PANTHER" id="PTHR30193">
    <property type="entry name" value="ABC TRANSPORTER PERMEASE PROTEIN"/>
    <property type="match status" value="1"/>
</dbReference>
<keyword evidence="4 7" id="KW-0812">Transmembrane</keyword>
<feature type="transmembrane region" description="Helical" evidence="7">
    <location>
        <begin position="66"/>
        <end position="88"/>
    </location>
</feature>
<dbReference type="Gene3D" id="1.10.3720.10">
    <property type="entry name" value="MetI-like"/>
    <property type="match status" value="1"/>
</dbReference>
<evidence type="ECO:0000256" key="4">
    <source>
        <dbReference type="ARBA" id="ARBA00022692"/>
    </source>
</evidence>
<evidence type="ECO:0000313" key="9">
    <source>
        <dbReference type="EMBL" id="MCI0754736.1"/>
    </source>
</evidence>
<comment type="subcellular location">
    <subcellularLocation>
        <location evidence="1 7">Cell membrane</location>
        <topology evidence="1 7">Multi-pass membrane protein</topology>
    </subcellularLocation>
</comment>
<proteinExistence type="inferred from homology"/>
<dbReference type="SUPFAM" id="SSF161098">
    <property type="entry name" value="MetI-like"/>
    <property type="match status" value="1"/>
</dbReference>
<dbReference type="PROSITE" id="PS50928">
    <property type="entry name" value="ABC_TM1"/>
    <property type="match status" value="1"/>
</dbReference>
<organism evidence="9 10">
    <name type="scientific">Teichococcus vastitatis</name>
    <dbReference type="NCBI Taxonomy" id="2307076"/>
    <lineage>
        <taxon>Bacteria</taxon>
        <taxon>Pseudomonadati</taxon>
        <taxon>Pseudomonadota</taxon>
        <taxon>Alphaproteobacteria</taxon>
        <taxon>Acetobacterales</taxon>
        <taxon>Roseomonadaceae</taxon>
        <taxon>Roseomonas</taxon>
    </lineage>
</organism>
<comment type="caution">
    <text evidence="9">The sequence shown here is derived from an EMBL/GenBank/DDBJ whole genome shotgun (WGS) entry which is preliminary data.</text>
</comment>
<evidence type="ECO:0000256" key="5">
    <source>
        <dbReference type="ARBA" id="ARBA00022989"/>
    </source>
</evidence>
<evidence type="ECO:0000256" key="3">
    <source>
        <dbReference type="ARBA" id="ARBA00022475"/>
    </source>
</evidence>
<dbReference type="CDD" id="cd06261">
    <property type="entry name" value="TM_PBP2"/>
    <property type="match status" value="1"/>
</dbReference>
<gene>
    <name evidence="9" type="ORF">MON41_13310</name>
</gene>
<dbReference type="InterPro" id="IPR000515">
    <property type="entry name" value="MetI-like"/>
</dbReference>
<keyword evidence="10" id="KW-1185">Reference proteome</keyword>
<dbReference type="Proteomes" id="UP001201985">
    <property type="component" value="Unassembled WGS sequence"/>
</dbReference>
<evidence type="ECO:0000256" key="1">
    <source>
        <dbReference type="ARBA" id="ARBA00004651"/>
    </source>
</evidence>
<dbReference type="Pfam" id="PF00528">
    <property type="entry name" value="BPD_transp_1"/>
    <property type="match status" value="1"/>
</dbReference>
<keyword evidence="2 7" id="KW-0813">Transport</keyword>